<keyword evidence="2" id="KW-0238">DNA-binding</keyword>
<dbReference type="Gene3D" id="3.30.70.920">
    <property type="match status" value="1"/>
</dbReference>
<dbReference type="Proteomes" id="UP000886758">
    <property type="component" value="Unassembled WGS sequence"/>
</dbReference>
<dbReference type="PANTHER" id="PTHR30154:SF34">
    <property type="entry name" value="TRANSCRIPTIONAL REGULATOR AZLB"/>
    <property type="match status" value="1"/>
</dbReference>
<evidence type="ECO:0000256" key="2">
    <source>
        <dbReference type="ARBA" id="ARBA00023125"/>
    </source>
</evidence>
<dbReference type="InterPro" id="IPR036388">
    <property type="entry name" value="WH-like_DNA-bd_sf"/>
</dbReference>
<dbReference type="PROSITE" id="PS50956">
    <property type="entry name" value="HTH_ASNC_2"/>
    <property type="match status" value="1"/>
</dbReference>
<dbReference type="GO" id="GO:0043200">
    <property type="term" value="P:response to amino acid"/>
    <property type="evidence" value="ECO:0007669"/>
    <property type="project" value="TreeGrafter"/>
</dbReference>
<gene>
    <name evidence="5" type="ORF">IAD46_01280</name>
</gene>
<evidence type="ECO:0000313" key="6">
    <source>
        <dbReference type="Proteomes" id="UP000886758"/>
    </source>
</evidence>
<dbReference type="InterPro" id="IPR011008">
    <property type="entry name" value="Dimeric_a/b-barrel"/>
</dbReference>
<evidence type="ECO:0000313" key="5">
    <source>
        <dbReference type="EMBL" id="HIT49635.1"/>
    </source>
</evidence>
<organism evidence="5 6">
    <name type="scientific">Candidatus Pelethenecus faecipullorum</name>
    <dbReference type="NCBI Taxonomy" id="2840900"/>
    <lineage>
        <taxon>Bacteria</taxon>
        <taxon>Bacillati</taxon>
        <taxon>Mycoplasmatota</taxon>
        <taxon>Mollicutes</taxon>
        <taxon>Candidatus Pelethenecus</taxon>
    </lineage>
</organism>
<dbReference type="PRINTS" id="PR00033">
    <property type="entry name" value="HTHASNC"/>
</dbReference>
<dbReference type="Pfam" id="PF01037">
    <property type="entry name" value="AsnC_trans_reg"/>
    <property type="match status" value="1"/>
</dbReference>
<keyword evidence="3" id="KW-0804">Transcription</keyword>
<dbReference type="GO" id="GO:0043565">
    <property type="term" value="F:sequence-specific DNA binding"/>
    <property type="evidence" value="ECO:0007669"/>
    <property type="project" value="InterPro"/>
</dbReference>
<dbReference type="InterPro" id="IPR000485">
    <property type="entry name" value="AsnC-type_HTH_dom"/>
</dbReference>
<dbReference type="InterPro" id="IPR019888">
    <property type="entry name" value="Tscrpt_reg_AsnC-like"/>
</dbReference>
<name>A0A9D1GQB6_9MOLU</name>
<dbReference type="Pfam" id="PF13412">
    <property type="entry name" value="HTH_24"/>
    <property type="match status" value="1"/>
</dbReference>
<proteinExistence type="predicted"/>
<dbReference type="EMBL" id="DVLF01000042">
    <property type="protein sequence ID" value="HIT49635.1"/>
    <property type="molecule type" value="Genomic_DNA"/>
</dbReference>
<protein>
    <submittedName>
        <fullName evidence="5">Lrp/AsnC family transcriptional regulator</fullName>
    </submittedName>
</protein>
<dbReference type="SUPFAM" id="SSF54909">
    <property type="entry name" value="Dimeric alpha+beta barrel"/>
    <property type="match status" value="1"/>
</dbReference>
<sequence>MQLDEYDKKIVRLLQQDSSISNIDLSKKIGLAPSSCLLRVKNLKEQKVLKQFTAIVDEKLLGYEIICFAKVYMQPLNRDTSAQFISQVHQIPEITECYTITGEASFLLKIVAKNFEYYRNLVFDKVLSLPFVSNIDTSIVVSAEKNTNAIPME</sequence>
<dbReference type="InterPro" id="IPR036390">
    <property type="entry name" value="WH_DNA-bd_sf"/>
</dbReference>
<dbReference type="InterPro" id="IPR019887">
    <property type="entry name" value="Tscrpt_reg_AsnC/Lrp_C"/>
</dbReference>
<reference evidence="5" key="1">
    <citation type="submission" date="2020-10" db="EMBL/GenBank/DDBJ databases">
        <authorList>
            <person name="Gilroy R."/>
        </authorList>
    </citation>
    <scope>NUCLEOTIDE SEQUENCE</scope>
    <source>
        <strain evidence="5">ChiW17-6978</strain>
    </source>
</reference>
<reference evidence="5" key="2">
    <citation type="journal article" date="2021" name="PeerJ">
        <title>Extensive microbial diversity within the chicken gut microbiome revealed by metagenomics and culture.</title>
        <authorList>
            <person name="Gilroy R."/>
            <person name="Ravi A."/>
            <person name="Getino M."/>
            <person name="Pursley I."/>
            <person name="Horton D.L."/>
            <person name="Alikhan N.F."/>
            <person name="Baker D."/>
            <person name="Gharbi K."/>
            <person name="Hall N."/>
            <person name="Watson M."/>
            <person name="Adriaenssens E.M."/>
            <person name="Foster-Nyarko E."/>
            <person name="Jarju S."/>
            <person name="Secka A."/>
            <person name="Antonio M."/>
            <person name="Oren A."/>
            <person name="Chaudhuri R.R."/>
            <person name="La Ragione R."/>
            <person name="Hildebrand F."/>
            <person name="Pallen M.J."/>
        </authorList>
    </citation>
    <scope>NUCLEOTIDE SEQUENCE</scope>
    <source>
        <strain evidence="5">ChiW17-6978</strain>
    </source>
</reference>
<dbReference type="SUPFAM" id="SSF46785">
    <property type="entry name" value="Winged helix' DNA-binding domain"/>
    <property type="match status" value="1"/>
</dbReference>
<dbReference type="AlphaFoldDB" id="A0A9D1GQB6"/>
<dbReference type="Gene3D" id="1.10.10.10">
    <property type="entry name" value="Winged helix-like DNA-binding domain superfamily/Winged helix DNA-binding domain"/>
    <property type="match status" value="1"/>
</dbReference>
<evidence type="ECO:0000259" key="4">
    <source>
        <dbReference type="PROSITE" id="PS50956"/>
    </source>
</evidence>
<evidence type="ECO:0000256" key="1">
    <source>
        <dbReference type="ARBA" id="ARBA00023015"/>
    </source>
</evidence>
<dbReference type="GO" id="GO:0005829">
    <property type="term" value="C:cytosol"/>
    <property type="evidence" value="ECO:0007669"/>
    <property type="project" value="TreeGrafter"/>
</dbReference>
<keyword evidence="1" id="KW-0805">Transcription regulation</keyword>
<dbReference type="SMART" id="SM00344">
    <property type="entry name" value="HTH_ASNC"/>
    <property type="match status" value="1"/>
</dbReference>
<dbReference type="PANTHER" id="PTHR30154">
    <property type="entry name" value="LEUCINE-RESPONSIVE REGULATORY PROTEIN"/>
    <property type="match status" value="1"/>
</dbReference>
<comment type="caution">
    <text evidence="5">The sequence shown here is derived from an EMBL/GenBank/DDBJ whole genome shotgun (WGS) entry which is preliminary data.</text>
</comment>
<feature type="domain" description="HTH asnC-type" evidence="4">
    <location>
        <begin position="3"/>
        <end position="64"/>
    </location>
</feature>
<accession>A0A9D1GQB6</accession>
<evidence type="ECO:0000256" key="3">
    <source>
        <dbReference type="ARBA" id="ARBA00023163"/>
    </source>
</evidence>